<dbReference type="KEGG" id="eiv:EIN_333940"/>
<evidence type="ECO:0000313" key="3">
    <source>
        <dbReference type="Proteomes" id="UP000014680"/>
    </source>
</evidence>
<accession>A0A0A1UB48</accession>
<proteinExistence type="predicted"/>
<dbReference type="AlphaFoldDB" id="A0A0A1UB48"/>
<dbReference type="RefSeq" id="XP_004259198.1">
    <property type="nucleotide sequence ID" value="XM_004259150.1"/>
</dbReference>
<dbReference type="GeneID" id="14891421"/>
<name>A0A0A1UB48_ENTIV</name>
<organism evidence="2 3">
    <name type="scientific">Entamoeba invadens IP1</name>
    <dbReference type="NCBI Taxonomy" id="370355"/>
    <lineage>
        <taxon>Eukaryota</taxon>
        <taxon>Amoebozoa</taxon>
        <taxon>Evosea</taxon>
        <taxon>Archamoebae</taxon>
        <taxon>Mastigamoebida</taxon>
        <taxon>Entamoebidae</taxon>
        <taxon>Entamoeba</taxon>
    </lineage>
</organism>
<dbReference type="VEuPathDB" id="AmoebaDB:EIN_333940"/>
<gene>
    <name evidence="2" type="ORF">EIN_333940</name>
</gene>
<evidence type="ECO:0000256" key="1">
    <source>
        <dbReference type="SAM" id="SignalP"/>
    </source>
</evidence>
<evidence type="ECO:0000313" key="2">
    <source>
        <dbReference type="EMBL" id="ELP92427.1"/>
    </source>
</evidence>
<dbReference type="EMBL" id="KB206369">
    <property type="protein sequence ID" value="ELP92427.1"/>
    <property type="molecule type" value="Genomic_DNA"/>
</dbReference>
<feature type="signal peptide" evidence="1">
    <location>
        <begin position="1"/>
        <end position="16"/>
    </location>
</feature>
<reference evidence="2 3" key="1">
    <citation type="submission" date="2012-10" db="EMBL/GenBank/DDBJ databases">
        <authorList>
            <person name="Zafar N."/>
            <person name="Inman J."/>
            <person name="Hall N."/>
            <person name="Lorenzi H."/>
            <person name="Caler E."/>
        </authorList>
    </citation>
    <scope>NUCLEOTIDE SEQUENCE [LARGE SCALE GENOMIC DNA]</scope>
    <source>
        <strain evidence="2 3">IP1</strain>
    </source>
</reference>
<feature type="chain" id="PRO_5001991092" description="MD-2-related lipid-recognition domain-containing protein" evidence="1">
    <location>
        <begin position="17"/>
        <end position="144"/>
    </location>
</feature>
<keyword evidence="3" id="KW-1185">Reference proteome</keyword>
<protein>
    <recommendedName>
        <fullName evidence="4">MD-2-related lipid-recognition domain-containing protein</fullName>
    </recommendedName>
</protein>
<dbReference type="Proteomes" id="UP000014680">
    <property type="component" value="Unassembled WGS sequence"/>
</dbReference>
<evidence type="ECO:0008006" key="4">
    <source>
        <dbReference type="Google" id="ProtNLM"/>
    </source>
</evidence>
<sequence>MLFICVLLALSRAAPGIIEVTPCSEEPINNDIEITQLSFDQFPYREDTNYMFNITAKKSIDNLFLTWDVEYYWGTLYISSYSYKEVSLCPLLEGGCPMRLGPNYFSAHGSIEESVTLPGWYFLKVRMTNFEEYRSCYNGWIYLY</sequence>
<keyword evidence="1" id="KW-0732">Signal</keyword>